<dbReference type="AlphaFoldDB" id="A0A427AV42"/>
<evidence type="ECO:0000313" key="3">
    <source>
        <dbReference type="Proteomes" id="UP000287651"/>
    </source>
</evidence>
<protein>
    <submittedName>
        <fullName evidence="2">Uncharacterized protein</fullName>
    </submittedName>
</protein>
<feature type="compositionally biased region" description="Low complexity" evidence="1">
    <location>
        <begin position="134"/>
        <end position="146"/>
    </location>
</feature>
<reference evidence="2 3" key="1">
    <citation type="journal article" date="2014" name="Agronomy (Basel)">
        <title>A Draft Genome Sequence for Ensete ventricosum, the Drought-Tolerant Tree Against Hunger.</title>
        <authorList>
            <person name="Harrison J."/>
            <person name="Moore K.A."/>
            <person name="Paszkiewicz K."/>
            <person name="Jones T."/>
            <person name="Grant M."/>
            <person name="Ambacheew D."/>
            <person name="Muzemil S."/>
            <person name="Studholme D.J."/>
        </authorList>
    </citation>
    <scope>NUCLEOTIDE SEQUENCE [LARGE SCALE GENOMIC DNA]</scope>
</reference>
<dbReference type="Proteomes" id="UP000287651">
    <property type="component" value="Unassembled WGS sequence"/>
</dbReference>
<organism evidence="2 3">
    <name type="scientific">Ensete ventricosum</name>
    <name type="common">Abyssinian banana</name>
    <name type="synonym">Musa ensete</name>
    <dbReference type="NCBI Taxonomy" id="4639"/>
    <lineage>
        <taxon>Eukaryota</taxon>
        <taxon>Viridiplantae</taxon>
        <taxon>Streptophyta</taxon>
        <taxon>Embryophyta</taxon>
        <taxon>Tracheophyta</taxon>
        <taxon>Spermatophyta</taxon>
        <taxon>Magnoliopsida</taxon>
        <taxon>Liliopsida</taxon>
        <taxon>Zingiberales</taxon>
        <taxon>Musaceae</taxon>
        <taxon>Ensete</taxon>
    </lineage>
</organism>
<evidence type="ECO:0000313" key="2">
    <source>
        <dbReference type="EMBL" id="RRT79996.1"/>
    </source>
</evidence>
<feature type="region of interest" description="Disordered" evidence="1">
    <location>
        <begin position="199"/>
        <end position="218"/>
    </location>
</feature>
<dbReference type="EMBL" id="AMZH03001257">
    <property type="protein sequence ID" value="RRT79996.1"/>
    <property type="molecule type" value="Genomic_DNA"/>
</dbReference>
<accession>A0A427AV42</accession>
<comment type="caution">
    <text evidence="2">The sequence shown here is derived from an EMBL/GenBank/DDBJ whole genome shotgun (WGS) entry which is preliminary data.</text>
</comment>
<proteinExistence type="predicted"/>
<name>A0A427AV42_ENSVE</name>
<sequence>MAQDLPHTRKPRSKEMKGKPGGSSVAHYLYPPRVIGDHSSDMLSERLRLPLIDSSSSSDSSSLFDEGSSCSTESTRDSTSFEEYWEHMSGESDSINLNSPLRIFEDSDGFAHSPLGSMRSSKAVLNGSLPDLPSSNDSGSNASCSGRETEQVEAESYDRIEHGSNGNLSSWHSDEREQCINLTEHGRTLVTDGISPNNVRSGILSRRPTSERTAQTFY</sequence>
<feature type="region of interest" description="Disordered" evidence="1">
    <location>
        <begin position="121"/>
        <end position="172"/>
    </location>
</feature>
<evidence type="ECO:0000256" key="1">
    <source>
        <dbReference type="SAM" id="MobiDB-lite"/>
    </source>
</evidence>
<feature type="compositionally biased region" description="Low complexity" evidence="1">
    <location>
        <begin position="53"/>
        <end position="71"/>
    </location>
</feature>
<feature type="region of interest" description="Disordered" evidence="1">
    <location>
        <begin position="53"/>
        <end position="81"/>
    </location>
</feature>
<gene>
    <name evidence="2" type="ORF">B296_00024213</name>
</gene>
<feature type="region of interest" description="Disordered" evidence="1">
    <location>
        <begin position="1"/>
        <end position="30"/>
    </location>
</feature>